<dbReference type="EMBL" id="LCNM01000005">
    <property type="protein sequence ID" value="KKU56640.1"/>
    <property type="molecule type" value="Genomic_DNA"/>
</dbReference>
<protein>
    <submittedName>
        <fullName evidence="1">Uncharacterized protein</fullName>
    </submittedName>
</protein>
<proteinExistence type="predicted"/>
<dbReference type="Proteomes" id="UP000034607">
    <property type="component" value="Unassembled WGS sequence"/>
</dbReference>
<comment type="caution">
    <text evidence="1">The sequence shown here is derived from an EMBL/GenBank/DDBJ whole genome shotgun (WGS) entry which is preliminary data.</text>
</comment>
<organism evidence="1 2">
    <name type="scientific">Candidatus Amesbacteria bacterium GW2011_GWA2_47_11</name>
    <dbReference type="NCBI Taxonomy" id="1618357"/>
    <lineage>
        <taxon>Bacteria</taxon>
        <taxon>Candidatus Amesiibacteriota</taxon>
    </lineage>
</organism>
<name>A0A0G1UG18_9BACT</name>
<reference evidence="1 2" key="1">
    <citation type="journal article" date="2015" name="Nature">
        <title>rRNA introns, odd ribosomes, and small enigmatic genomes across a large radiation of phyla.</title>
        <authorList>
            <person name="Brown C.T."/>
            <person name="Hug L.A."/>
            <person name="Thomas B.C."/>
            <person name="Sharon I."/>
            <person name="Castelle C.J."/>
            <person name="Singh A."/>
            <person name="Wilkins M.J."/>
            <person name="Williams K.H."/>
            <person name="Banfield J.F."/>
        </authorList>
    </citation>
    <scope>NUCLEOTIDE SEQUENCE [LARGE SCALE GENOMIC DNA]</scope>
</reference>
<evidence type="ECO:0000313" key="2">
    <source>
        <dbReference type="Proteomes" id="UP000034607"/>
    </source>
</evidence>
<evidence type="ECO:0000313" key="1">
    <source>
        <dbReference type="EMBL" id="KKU56640.1"/>
    </source>
</evidence>
<dbReference type="AlphaFoldDB" id="A0A0G1UG18"/>
<gene>
    <name evidence="1" type="ORF">UX78_C0005G0056</name>
</gene>
<sequence length="35" mass="3879">MGSFGLWVTEQQVKRSGYVTPAMLSPVAVVWQVLL</sequence>
<accession>A0A0G1UG18</accession>